<protein>
    <submittedName>
        <fullName evidence="3">Universal stress protein</fullName>
    </submittedName>
</protein>
<comment type="caution">
    <text evidence="3">The sequence shown here is derived from an EMBL/GenBank/DDBJ whole genome shotgun (WGS) entry which is preliminary data.</text>
</comment>
<dbReference type="CDD" id="cd23659">
    <property type="entry name" value="USP_At3g01520-like"/>
    <property type="match status" value="1"/>
</dbReference>
<evidence type="ECO:0000313" key="4">
    <source>
        <dbReference type="Proteomes" id="UP000661894"/>
    </source>
</evidence>
<dbReference type="PRINTS" id="PR01438">
    <property type="entry name" value="UNVRSLSTRESS"/>
</dbReference>
<keyword evidence="4" id="KW-1185">Reference proteome</keyword>
<comment type="similarity">
    <text evidence="1">Belongs to the universal stress protein A family.</text>
</comment>
<dbReference type="EMBL" id="JACSPO010000003">
    <property type="protein sequence ID" value="MBD8062223.1"/>
    <property type="molecule type" value="Genomic_DNA"/>
</dbReference>
<reference evidence="3 4" key="1">
    <citation type="submission" date="2020-08" db="EMBL/GenBank/DDBJ databases">
        <title>A Genomic Blueprint of the Chicken Gut Microbiome.</title>
        <authorList>
            <person name="Gilroy R."/>
            <person name="Ravi A."/>
            <person name="Getino M."/>
            <person name="Pursley I."/>
            <person name="Horton D.L."/>
            <person name="Alikhan N.-F."/>
            <person name="Baker D."/>
            <person name="Gharbi K."/>
            <person name="Hall N."/>
            <person name="Watson M."/>
            <person name="Adriaenssens E.M."/>
            <person name="Foster-Nyarko E."/>
            <person name="Jarju S."/>
            <person name="Secka A."/>
            <person name="Antonio M."/>
            <person name="Oren A."/>
            <person name="Chaudhuri R."/>
            <person name="La Ragione R.M."/>
            <person name="Hildebrand F."/>
            <person name="Pallen M.J."/>
        </authorList>
    </citation>
    <scope>NUCLEOTIDE SEQUENCE [LARGE SCALE GENOMIC DNA]</scope>
    <source>
        <strain evidence="3 4">Sa1BUA1</strain>
    </source>
</reference>
<dbReference type="RefSeq" id="WP_251839344.1">
    <property type="nucleotide sequence ID" value="NZ_JACSPO010000003.1"/>
</dbReference>
<evidence type="ECO:0000259" key="2">
    <source>
        <dbReference type="Pfam" id="PF00582"/>
    </source>
</evidence>
<name>A0ABR8Z1N5_9MICO</name>
<dbReference type="InterPro" id="IPR006016">
    <property type="entry name" value="UspA"/>
</dbReference>
<accession>A0ABR8Z1N5</accession>
<gene>
    <name evidence="3" type="ORF">H9624_07790</name>
</gene>
<dbReference type="InterPro" id="IPR006015">
    <property type="entry name" value="Universal_stress_UspA"/>
</dbReference>
<organism evidence="3 4">
    <name type="scientific">Oceanitalea stevensii</name>
    <dbReference type="NCBI Taxonomy" id="2763072"/>
    <lineage>
        <taxon>Bacteria</taxon>
        <taxon>Bacillati</taxon>
        <taxon>Actinomycetota</taxon>
        <taxon>Actinomycetes</taxon>
        <taxon>Micrococcales</taxon>
        <taxon>Bogoriellaceae</taxon>
        <taxon>Georgenia</taxon>
    </lineage>
</organism>
<dbReference type="InterPro" id="IPR014729">
    <property type="entry name" value="Rossmann-like_a/b/a_fold"/>
</dbReference>
<dbReference type="Proteomes" id="UP000661894">
    <property type="component" value="Unassembled WGS sequence"/>
</dbReference>
<proteinExistence type="inferred from homology"/>
<dbReference type="PANTHER" id="PTHR46268:SF6">
    <property type="entry name" value="UNIVERSAL STRESS PROTEIN UP12"/>
    <property type="match status" value="1"/>
</dbReference>
<feature type="domain" description="UspA" evidence="2">
    <location>
        <begin position="11"/>
        <end position="144"/>
    </location>
</feature>
<sequence>MTNHSTLTLPIVVAIDGSPVSEEAVRWAADEAARRGTTLHVVHAFTYAHAPGGYVGTYDPDAPARVSEAMCQRAVASAQDAHPDLAVTTEVRVGRAAPELVKASDHAAMMVLGSRGHGRLTGVIVGSVSQQVATHAHCPVVVVREKDEKAATSVVVGVDGSPAAAQALLFAAEHAAASGASVRAIRSEYVEIPVGAPDGNWYGALVEHVARATEEARRTVEEVAAELPDVDIELRVVREHPETALVEASAEVEMLVVASRGLGGFAGLMLGSVSQGVLSRAKVTVAVVPAGVEVEHPDTPHAG</sequence>
<evidence type="ECO:0000313" key="3">
    <source>
        <dbReference type="EMBL" id="MBD8062223.1"/>
    </source>
</evidence>
<evidence type="ECO:0000256" key="1">
    <source>
        <dbReference type="ARBA" id="ARBA00008791"/>
    </source>
</evidence>
<dbReference type="SUPFAM" id="SSF52402">
    <property type="entry name" value="Adenine nucleotide alpha hydrolases-like"/>
    <property type="match status" value="2"/>
</dbReference>
<dbReference type="PANTHER" id="PTHR46268">
    <property type="entry name" value="STRESS RESPONSE PROTEIN NHAX"/>
    <property type="match status" value="1"/>
</dbReference>
<dbReference type="Gene3D" id="3.40.50.620">
    <property type="entry name" value="HUPs"/>
    <property type="match status" value="2"/>
</dbReference>
<feature type="domain" description="UspA" evidence="2">
    <location>
        <begin position="153"/>
        <end position="289"/>
    </location>
</feature>
<dbReference type="Pfam" id="PF00582">
    <property type="entry name" value="Usp"/>
    <property type="match status" value="2"/>
</dbReference>